<keyword evidence="1" id="KW-0597">Phosphoprotein</keyword>
<evidence type="ECO:0000313" key="7">
    <source>
        <dbReference type="EMBL" id="KAG0720319.1"/>
    </source>
</evidence>
<accession>A0A8J5CS42</accession>
<dbReference type="Proteomes" id="UP000770661">
    <property type="component" value="Unassembled WGS sequence"/>
</dbReference>
<reference evidence="7" key="1">
    <citation type="submission" date="2020-07" db="EMBL/GenBank/DDBJ databases">
        <title>The High-quality genome of the commercially important snow crab, Chionoecetes opilio.</title>
        <authorList>
            <person name="Jeong J.-H."/>
            <person name="Ryu S."/>
        </authorList>
    </citation>
    <scope>NUCLEOTIDE SEQUENCE</scope>
    <source>
        <strain evidence="7">MADBK_172401_WGS</strain>
        <tissue evidence="7">Digestive gland</tissue>
    </source>
</reference>
<keyword evidence="3" id="KW-0238">DNA-binding</keyword>
<evidence type="ECO:0000256" key="2">
    <source>
        <dbReference type="ARBA" id="ARBA00023015"/>
    </source>
</evidence>
<dbReference type="InterPro" id="IPR052412">
    <property type="entry name" value="CC-Dev_Transcription_Reg"/>
</dbReference>
<dbReference type="EMBL" id="JACEEZ010013077">
    <property type="protein sequence ID" value="KAG0720319.1"/>
    <property type="molecule type" value="Genomic_DNA"/>
</dbReference>
<evidence type="ECO:0000256" key="6">
    <source>
        <dbReference type="SAM" id="MobiDB-lite"/>
    </source>
</evidence>
<keyword evidence="5" id="KW-0539">Nucleus</keyword>
<dbReference type="AlphaFoldDB" id="A0A8J5CS42"/>
<evidence type="ECO:0000256" key="1">
    <source>
        <dbReference type="ARBA" id="ARBA00022553"/>
    </source>
</evidence>
<evidence type="ECO:0000256" key="4">
    <source>
        <dbReference type="ARBA" id="ARBA00023163"/>
    </source>
</evidence>
<protein>
    <submittedName>
        <fullName evidence="7">Protein capicua</fullName>
    </submittedName>
</protein>
<evidence type="ECO:0000313" key="8">
    <source>
        <dbReference type="Proteomes" id="UP000770661"/>
    </source>
</evidence>
<feature type="region of interest" description="Disordered" evidence="6">
    <location>
        <begin position="26"/>
        <end position="93"/>
    </location>
</feature>
<dbReference type="GO" id="GO:0000981">
    <property type="term" value="F:DNA-binding transcription factor activity, RNA polymerase II-specific"/>
    <property type="evidence" value="ECO:0007669"/>
    <property type="project" value="TreeGrafter"/>
</dbReference>
<comment type="caution">
    <text evidence="7">The sequence shown here is derived from an EMBL/GenBank/DDBJ whole genome shotgun (WGS) entry which is preliminary data.</text>
</comment>
<evidence type="ECO:0000256" key="3">
    <source>
        <dbReference type="ARBA" id="ARBA00023125"/>
    </source>
</evidence>
<dbReference type="GO" id="GO:0000977">
    <property type="term" value="F:RNA polymerase II transcription regulatory region sequence-specific DNA binding"/>
    <property type="evidence" value="ECO:0007669"/>
    <property type="project" value="TreeGrafter"/>
</dbReference>
<dbReference type="OrthoDB" id="2377365at2759"/>
<name>A0A8J5CS42_CHIOP</name>
<keyword evidence="2" id="KW-0805">Transcription regulation</keyword>
<keyword evidence="4" id="KW-0804">Transcription</keyword>
<organism evidence="7 8">
    <name type="scientific">Chionoecetes opilio</name>
    <name type="common">Atlantic snow crab</name>
    <name type="synonym">Cancer opilio</name>
    <dbReference type="NCBI Taxonomy" id="41210"/>
    <lineage>
        <taxon>Eukaryota</taxon>
        <taxon>Metazoa</taxon>
        <taxon>Ecdysozoa</taxon>
        <taxon>Arthropoda</taxon>
        <taxon>Crustacea</taxon>
        <taxon>Multicrustacea</taxon>
        <taxon>Malacostraca</taxon>
        <taxon>Eumalacostraca</taxon>
        <taxon>Eucarida</taxon>
        <taxon>Decapoda</taxon>
        <taxon>Pleocyemata</taxon>
        <taxon>Brachyura</taxon>
        <taxon>Eubrachyura</taxon>
        <taxon>Majoidea</taxon>
        <taxon>Majidae</taxon>
        <taxon>Chionoecetes</taxon>
    </lineage>
</organism>
<gene>
    <name evidence="7" type="primary">CIC</name>
    <name evidence="7" type="ORF">GWK47_048740</name>
</gene>
<proteinExistence type="predicted"/>
<keyword evidence="8" id="KW-1185">Reference proteome</keyword>
<sequence>MNKLLPLRLQIKEHHYRAHPDWKWCSKDRRKSSSSSNKGDGAPGAQGVDNMPLTPGGPNSGQVFTPGGPNSGVPHTPHAPGVTEASGMQTGTTSRTIQVSAAGTQLTISHPVVTANNTVNKQFLVPGNGVQVGSRRDTIGSVSDDDSKMVICEDGTIEGGGDVKYKPKAIKGRPPVPTEEVVTLYGPTGTAQFGADQLHATGKPSPLHLPSTPTLHIPTTTSTLQSTGSAFRYSTNSMLGRDCLHVVS</sequence>
<dbReference type="PANTHER" id="PTHR13059">
    <property type="entry name" value="HMG-BOX TRANSCRIPTION FACTOR BBX"/>
    <property type="match status" value="1"/>
</dbReference>
<dbReference type="PANTHER" id="PTHR13059:SF13">
    <property type="entry name" value="PROTEIN CAPICUA HOMOLOG"/>
    <property type="match status" value="1"/>
</dbReference>
<evidence type="ECO:0000256" key="5">
    <source>
        <dbReference type="ARBA" id="ARBA00023242"/>
    </source>
</evidence>
<dbReference type="GO" id="GO:0005634">
    <property type="term" value="C:nucleus"/>
    <property type="evidence" value="ECO:0007669"/>
    <property type="project" value="TreeGrafter"/>
</dbReference>